<evidence type="ECO:0000313" key="4">
    <source>
        <dbReference type="EMBL" id="KIY51282.1"/>
    </source>
</evidence>
<accession>A0A0D7AI71</accession>
<dbReference type="SUPFAM" id="SSF48452">
    <property type="entry name" value="TPR-like"/>
    <property type="match status" value="1"/>
</dbReference>
<dbReference type="PANTHER" id="PTHR45831">
    <property type="entry name" value="LD24721P"/>
    <property type="match status" value="1"/>
</dbReference>
<evidence type="ECO:0000313" key="5">
    <source>
        <dbReference type="Proteomes" id="UP000054144"/>
    </source>
</evidence>
<dbReference type="PANTHER" id="PTHR45831:SF5">
    <property type="entry name" value="STI1 DOMAIN-CONTAINING PROTEIN"/>
    <property type="match status" value="1"/>
</dbReference>
<feature type="repeat" description="TPR" evidence="3">
    <location>
        <begin position="2"/>
        <end position="35"/>
    </location>
</feature>
<dbReference type="AlphaFoldDB" id="A0A0D7AI71"/>
<dbReference type="InterPro" id="IPR011990">
    <property type="entry name" value="TPR-like_helical_dom_sf"/>
</dbReference>
<protein>
    <submittedName>
        <fullName evidence="4">Uncharacterized protein</fullName>
    </submittedName>
</protein>
<proteinExistence type="predicted"/>
<reference evidence="4 5" key="1">
    <citation type="journal article" date="2015" name="Fungal Genet. Biol.">
        <title>Evolution of novel wood decay mechanisms in Agaricales revealed by the genome sequences of Fistulina hepatica and Cylindrobasidium torrendii.</title>
        <authorList>
            <person name="Floudas D."/>
            <person name="Held B.W."/>
            <person name="Riley R."/>
            <person name="Nagy L.G."/>
            <person name="Koehler G."/>
            <person name="Ransdell A.S."/>
            <person name="Younus H."/>
            <person name="Chow J."/>
            <person name="Chiniquy J."/>
            <person name="Lipzen A."/>
            <person name="Tritt A."/>
            <person name="Sun H."/>
            <person name="Haridas S."/>
            <person name="LaButti K."/>
            <person name="Ohm R.A."/>
            <person name="Kues U."/>
            <person name="Blanchette R.A."/>
            <person name="Grigoriev I.V."/>
            <person name="Minto R.E."/>
            <person name="Hibbett D.S."/>
        </authorList>
    </citation>
    <scope>NUCLEOTIDE SEQUENCE [LARGE SCALE GENOMIC DNA]</scope>
    <source>
        <strain evidence="4 5">ATCC 64428</strain>
    </source>
</reference>
<dbReference type="PROSITE" id="PS50005">
    <property type="entry name" value="TPR"/>
    <property type="match status" value="1"/>
</dbReference>
<dbReference type="InterPro" id="IPR019734">
    <property type="entry name" value="TPR_rpt"/>
</dbReference>
<dbReference type="Gene3D" id="1.25.40.10">
    <property type="entry name" value="Tetratricopeptide repeat domain"/>
    <property type="match status" value="1"/>
</dbReference>
<name>A0A0D7AI71_9AGAR</name>
<dbReference type="InterPro" id="IPR047150">
    <property type="entry name" value="SGT"/>
</dbReference>
<evidence type="ECO:0000256" key="2">
    <source>
        <dbReference type="ARBA" id="ARBA00022803"/>
    </source>
</evidence>
<dbReference type="GO" id="GO:0060090">
    <property type="term" value="F:molecular adaptor activity"/>
    <property type="evidence" value="ECO:0007669"/>
    <property type="project" value="TreeGrafter"/>
</dbReference>
<dbReference type="SMART" id="SM00028">
    <property type="entry name" value="TPR"/>
    <property type="match status" value="2"/>
</dbReference>
<organism evidence="4 5">
    <name type="scientific">Fistulina hepatica ATCC 64428</name>
    <dbReference type="NCBI Taxonomy" id="1128425"/>
    <lineage>
        <taxon>Eukaryota</taxon>
        <taxon>Fungi</taxon>
        <taxon>Dikarya</taxon>
        <taxon>Basidiomycota</taxon>
        <taxon>Agaricomycotina</taxon>
        <taxon>Agaricomycetes</taxon>
        <taxon>Agaricomycetidae</taxon>
        <taxon>Agaricales</taxon>
        <taxon>Fistulinaceae</taxon>
        <taxon>Fistulina</taxon>
    </lineage>
</organism>
<dbReference type="GO" id="GO:0016020">
    <property type="term" value="C:membrane"/>
    <property type="evidence" value="ECO:0007669"/>
    <property type="project" value="TreeGrafter"/>
</dbReference>
<dbReference type="OrthoDB" id="2423701at2759"/>
<gene>
    <name evidence="4" type="ORF">FISHEDRAFT_37531</name>
</gene>
<dbReference type="EMBL" id="KN881666">
    <property type="protein sequence ID" value="KIY51282.1"/>
    <property type="molecule type" value="Genomic_DNA"/>
</dbReference>
<keyword evidence="1" id="KW-0677">Repeat</keyword>
<dbReference type="GO" id="GO:0006620">
    <property type="term" value="P:post-translational protein targeting to endoplasmic reticulum membrane"/>
    <property type="evidence" value="ECO:0007669"/>
    <property type="project" value="TreeGrafter"/>
</dbReference>
<dbReference type="Proteomes" id="UP000054144">
    <property type="component" value="Unassembled WGS sequence"/>
</dbReference>
<evidence type="ECO:0000256" key="3">
    <source>
        <dbReference type="PROSITE-ProRule" id="PRU00339"/>
    </source>
</evidence>
<sequence length="543" mass="61289">MADALKQEGNALFAAQKWKLASKKYTAAIELDEKNAILYANRCACRLQMRMCVYMLLRVLKRATEFDPTYAKGWARLATAHDSLKEPHHSIKAWEKAIAALPVENLSSAEEKQKEQYTAGLKAAHTAQDALKRREKDLIILGAKDARMLPWEVAATMIPRLRAEGDTTSSAWRIYDANQDFQQALEWMRQLQFKSMKVGGQPATQMFGQQGALESLTNALLLDKRVFRMDNEFIQLYNKQVQFEAESRKAWVEGGTDTLKPAIKERLRKEGWDSVRPALTVTIRGFIMRGFMSAGLLGKHEAGIEFYTRSIELIEWIMAEYSDVPEDTRGAIFCTTFLRGVRDLRLEEYMQAYSSTKSASSLEVLRTNAQAILDEMDAVRPRAAAHRQVRVFYLCPYVLCAESWHRFTSTDNSMLGFCQMREGNALASSDPAAAREHYAKAGAKYLEACNYLPEDDETYAVYLCSALDNMRNGACATVRDTLAVYDRLGAALPKMQVLWAKSALAQQGRDQIIKMQLSHEKEVRRALANNQATLDSIVGVSYS</sequence>
<keyword evidence="5" id="KW-1185">Reference proteome</keyword>
<dbReference type="GO" id="GO:0072380">
    <property type="term" value="C:TRC complex"/>
    <property type="evidence" value="ECO:0007669"/>
    <property type="project" value="TreeGrafter"/>
</dbReference>
<evidence type="ECO:0000256" key="1">
    <source>
        <dbReference type="ARBA" id="ARBA00022737"/>
    </source>
</evidence>
<keyword evidence="2 3" id="KW-0802">TPR repeat</keyword>